<evidence type="ECO:0000313" key="3">
    <source>
        <dbReference type="Proteomes" id="UP000242519"/>
    </source>
</evidence>
<gene>
    <name evidence="2" type="ORF">B2J93_804</name>
</gene>
<dbReference type="InParanoid" id="A0A218ZFW3"/>
<keyword evidence="3" id="KW-1185">Reference proteome</keyword>
<sequence>MKHGGHERGAFVSALGERTTDSGQRTTDNGRQAAGGRREAGGGWREAGGGQCGGEQYVRCDVQQNQSGRAWRLGEGRRRLARGAVTLGVGGSVWLGAMEVDHGCRHARLGPGLGPQEDASAVEDEGPSDRRAGVEIRSAMLRCSGRRRRSGAEDGVGHPADPGRERATQATAEAKPEPEPASAPAPGPAPEPEPEPEPPSIRNSPTKTQRQRPEQERRSPSPAPTAKKRKDKPGWTVGTF</sequence>
<feature type="compositionally biased region" description="Pro residues" evidence="1">
    <location>
        <begin position="179"/>
        <end position="191"/>
    </location>
</feature>
<feature type="region of interest" description="Disordered" evidence="1">
    <location>
        <begin position="1"/>
        <end position="51"/>
    </location>
</feature>
<dbReference type="EMBL" id="MZNU01000053">
    <property type="protein sequence ID" value="OWP06165.1"/>
    <property type="molecule type" value="Genomic_DNA"/>
</dbReference>
<reference evidence="2 3" key="1">
    <citation type="submission" date="2017-04" db="EMBL/GenBank/DDBJ databases">
        <title>Draft genome sequence of Marssonina coronaria NL1: causal agent of apple blotch.</title>
        <authorList>
            <person name="Cheng Q."/>
        </authorList>
    </citation>
    <scope>NUCLEOTIDE SEQUENCE [LARGE SCALE GENOMIC DNA]</scope>
    <source>
        <strain evidence="2 3">NL1</strain>
    </source>
</reference>
<feature type="region of interest" description="Disordered" evidence="1">
    <location>
        <begin position="108"/>
        <end position="240"/>
    </location>
</feature>
<comment type="caution">
    <text evidence="2">The sequence shown here is derived from an EMBL/GenBank/DDBJ whole genome shotgun (WGS) entry which is preliminary data.</text>
</comment>
<evidence type="ECO:0000313" key="2">
    <source>
        <dbReference type="EMBL" id="OWP06165.1"/>
    </source>
</evidence>
<feature type="compositionally biased region" description="Basic and acidic residues" evidence="1">
    <location>
        <begin position="150"/>
        <end position="167"/>
    </location>
</feature>
<dbReference type="AlphaFoldDB" id="A0A218ZFW3"/>
<protein>
    <submittedName>
        <fullName evidence="2">Uncharacterized protein</fullName>
    </submittedName>
</protein>
<name>A0A218ZFW3_9HELO</name>
<evidence type="ECO:0000256" key="1">
    <source>
        <dbReference type="SAM" id="MobiDB-lite"/>
    </source>
</evidence>
<feature type="compositionally biased region" description="Gly residues" evidence="1">
    <location>
        <begin position="41"/>
        <end position="51"/>
    </location>
</feature>
<accession>A0A218ZFW3</accession>
<proteinExistence type="predicted"/>
<organism evidence="2 3">
    <name type="scientific">Diplocarpon coronariae</name>
    <dbReference type="NCBI Taxonomy" id="2795749"/>
    <lineage>
        <taxon>Eukaryota</taxon>
        <taxon>Fungi</taxon>
        <taxon>Dikarya</taxon>
        <taxon>Ascomycota</taxon>
        <taxon>Pezizomycotina</taxon>
        <taxon>Leotiomycetes</taxon>
        <taxon>Helotiales</taxon>
        <taxon>Drepanopezizaceae</taxon>
        <taxon>Diplocarpon</taxon>
    </lineage>
</organism>
<dbReference type="Proteomes" id="UP000242519">
    <property type="component" value="Unassembled WGS sequence"/>
</dbReference>